<dbReference type="EMBL" id="NBNE01002574">
    <property type="protein sequence ID" value="OWZ10055.1"/>
    <property type="molecule type" value="Genomic_DNA"/>
</dbReference>
<dbReference type="AlphaFoldDB" id="A0A225VXH0"/>
<accession>A0A225VXH0</accession>
<dbReference type="Proteomes" id="UP000198211">
    <property type="component" value="Unassembled WGS sequence"/>
</dbReference>
<name>A0A225VXH0_9STRA</name>
<evidence type="ECO:0000313" key="3">
    <source>
        <dbReference type="Proteomes" id="UP000198211"/>
    </source>
</evidence>
<dbReference type="GO" id="GO:0003676">
    <property type="term" value="F:nucleic acid binding"/>
    <property type="evidence" value="ECO:0007669"/>
    <property type="project" value="InterPro"/>
</dbReference>
<dbReference type="InterPro" id="IPR036397">
    <property type="entry name" value="RNaseH_sf"/>
</dbReference>
<reference evidence="3" key="1">
    <citation type="submission" date="2017-03" db="EMBL/GenBank/DDBJ databases">
        <title>Phytopthora megakarya and P. palmivora, two closely related causual agents of cacao black pod achieved similar genome size and gene model numbers by different mechanisms.</title>
        <authorList>
            <person name="Ali S."/>
            <person name="Shao J."/>
            <person name="Larry D.J."/>
            <person name="Kronmiller B."/>
            <person name="Shen D."/>
            <person name="Strem M.D."/>
            <person name="Melnick R.L."/>
            <person name="Guiltinan M.J."/>
            <person name="Tyler B.M."/>
            <person name="Meinhardt L.W."/>
            <person name="Bailey B.A."/>
        </authorList>
    </citation>
    <scope>NUCLEOTIDE SEQUENCE [LARGE SCALE GENOMIC DNA]</scope>
    <source>
        <strain evidence="3">zdho120</strain>
    </source>
</reference>
<evidence type="ECO:0000313" key="2">
    <source>
        <dbReference type="EMBL" id="OWZ10055.1"/>
    </source>
</evidence>
<comment type="caution">
    <text evidence="2">The sequence shown here is derived from an EMBL/GenBank/DDBJ whole genome shotgun (WGS) entry which is preliminary data.</text>
</comment>
<proteinExistence type="predicted"/>
<feature type="region of interest" description="Disordered" evidence="1">
    <location>
        <begin position="38"/>
        <end position="70"/>
    </location>
</feature>
<keyword evidence="3" id="KW-1185">Reference proteome</keyword>
<gene>
    <name evidence="2" type="ORF">PHMEG_00017146</name>
</gene>
<dbReference type="OrthoDB" id="1303625at2759"/>
<protein>
    <submittedName>
        <fullName evidence="2">Gag-pol Polyprotein</fullName>
    </submittedName>
</protein>
<dbReference type="Gene3D" id="3.30.420.10">
    <property type="entry name" value="Ribonuclease H-like superfamily/Ribonuclease H"/>
    <property type="match status" value="1"/>
</dbReference>
<evidence type="ECO:0000256" key="1">
    <source>
        <dbReference type="SAM" id="MobiDB-lite"/>
    </source>
</evidence>
<sequence>MTTSFASFGVCRVWVSDQGTHFKNKAIEALQHALGAHHRSLPLDKRNGGGGQPGGSPLPRSVIRVEDATS</sequence>
<organism evidence="2 3">
    <name type="scientific">Phytophthora megakarya</name>
    <dbReference type="NCBI Taxonomy" id="4795"/>
    <lineage>
        <taxon>Eukaryota</taxon>
        <taxon>Sar</taxon>
        <taxon>Stramenopiles</taxon>
        <taxon>Oomycota</taxon>
        <taxon>Peronosporomycetes</taxon>
        <taxon>Peronosporales</taxon>
        <taxon>Peronosporaceae</taxon>
        <taxon>Phytophthora</taxon>
    </lineage>
</organism>